<accession>A0A225DNI1</accession>
<keyword evidence="2" id="KW-1185">Reference proteome</keyword>
<protein>
    <submittedName>
        <fullName evidence="1">Phage tail protein</fullName>
    </submittedName>
</protein>
<dbReference type="AlphaFoldDB" id="A0A225DNI1"/>
<gene>
    <name evidence="1" type="ORF">FRUB_07005</name>
</gene>
<reference evidence="2" key="1">
    <citation type="submission" date="2017-06" db="EMBL/GenBank/DDBJ databases">
        <title>Genome analysis of Fimbriiglobus ruber SP5, the first member of the order Planctomycetales with confirmed chitinolytic capability.</title>
        <authorList>
            <person name="Ravin N.V."/>
            <person name="Rakitin A.L."/>
            <person name="Ivanova A.A."/>
            <person name="Beletsky A.V."/>
            <person name="Kulichevskaya I.S."/>
            <person name="Mardanov A.V."/>
            <person name="Dedysh S.N."/>
        </authorList>
    </citation>
    <scope>NUCLEOTIDE SEQUENCE [LARGE SCALE GENOMIC DNA]</scope>
    <source>
        <strain evidence="2">SP5</strain>
    </source>
</reference>
<dbReference type="NCBIfam" id="TIGR01760">
    <property type="entry name" value="tape_meas_TP901"/>
    <property type="match status" value="1"/>
</dbReference>
<dbReference type="InterPro" id="IPR010090">
    <property type="entry name" value="Phage_tape_meas"/>
</dbReference>
<dbReference type="EMBL" id="NIDE01000014">
    <property type="protein sequence ID" value="OWK37885.1"/>
    <property type="molecule type" value="Genomic_DNA"/>
</dbReference>
<comment type="caution">
    <text evidence="1">The sequence shown here is derived from an EMBL/GenBank/DDBJ whole genome shotgun (WGS) entry which is preliminary data.</text>
</comment>
<evidence type="ECO:0000313" key="2">
    <source>
        <dbReference type="Proteomes" id="UP000214646"/>
    </source>
</evidence>
<dbReference type="Proteomes" id="UP000214646">
    <property type="component" value="Unassembled WGS sequence"/>
</dbReference>
<name>A0A225DNI1_9BACT</name>
<proteinExistence type="predicted"/>
<organism evidence="1 2">
    <name type="scientific">Fimbriiglobus ruber</name>
    <dbReference type="NCBI Taxonomy" id="1908690"/>
    <lineage>
        <taxon>Bacteria</taxon>
        <taxon>Pseudomonadati</taxon>
        <taxon>Planctomycetota</taxon>
        <taxon>Planctomycetia</taxon>
        <taxon>Gemmatales</taxon>
        <taxon>Gemmataceae</taxon>
        <taxon>Fimbriiglobus</taxon>
    </lineage>
</organism>
<evidence type="ECO:0000313" key="1">
    <source>
        <dbReference type="EMBL" id="OWK37885.1"/>
    </source>
</evidence>
<sequence length="461" mass="49331">MVETLYDAISAPFDKLKEFGNVVKTATQLGVDPVKLQGMQQLLGRVGVEADQVGHVFAIMGKNIQGGGATEAETLNRLGLSLNTLKGQDYEEQFKSIAEGISKLPPGSEQAAAALTLFGKSGDQLLPVLQKGRKGIDDFIETQKKSGAILSNNELRMAAEASKAWTESKKQISAVWDGLVNRATLIAAPVIKLFAGVISKGFALFTPVFDWLGRAISKTSEILVAVGEVFAEWIDIAITEIKQLGNAVFAYGSSWPSVESVVLNVFKTLGQGAGYVWDSIKAGAGAISYVTSFVVEGFGHLVDAFKSTIKDLLGIAGSLPDSLGGKAFRDAIPGVDAWGNSLRAAGDKMRDWGKGALNTWGDSAAKIGAWFDALANRRKTEQDAAKQLGKDVRDAVDYKPLSAALKGSKEAFSIEAKFNYDSKFGIQKKADEKNNEELKKINDKLNGIIRIWGVAIPLQAG</sequence>